<sequence length="399" mass="43697">MLLLQLLVQLRLPLLKVGLLLGLLLLSSCSRAESLLVEKQAFEIASFTTQSGQLIAPVRVGWEAYGKLNADKSNAILITHFFSGTSHAAGKYQPDDAVAGYWDAIIGPGKAIDTNKFYVISVDTLVNANVFDPKVITTGPATINPATGKPWGLSFPVVTITDFVEVQRQLLDSLGIQQLHAVIGASMGSFQAIEWAVRYPERVQRLIPVIGTAYMDAWAAVRLERWAYPIKQDPAWRDGDYYAYGQPVQGLSTAVAYITQDALYPTAFNQRFTDPLQDQAPQQDIRAPFSACQQLMAQAAERSKLQDANHILYLVRASQLYRAGMGDNWQQALQQVKAKTLFLPASGDQLLLPTMSQHSAAAMPQAAQVQYAEIPGDYGHLDGVFNIQAVSAKIAAFLN</sequence>
<dbReference type="EC" id="2.3.1.-" evidence="2"/>
<dbReference type="PATRIC" id="fig|1129374.4.peg.1227"/>
<dbReference type="AlphaFoldDB" id="H3ZCZ8"/>
<comment type="caution">
    <text evidence="2">Lacks conserved residue(s) required for the propagation of feature annotation.</text>
</comment>
<organism evidence="5 6">
    <name type="scientific">Alishewanella jeotgali KCTC 22429</name>
    <dbReference type="NCBI Taxonomy" id="1129374"/>
    <lineage>
        <taxon>Bacteria</taxon>
        <taxon>Pseudomonadati</taxon>
        <taxon>Pseudomonadota</taxon>
        <taxon>Gammaproteobacteria</taxon>
        <taxon>Alteromonadales</taxon>
        <taxon>Alteromonadaceae</taxon>
        <taxon>Alishewanella</taxon>
    </lineage>
</organism>
<evidence type="ECO:0000256" key="1">
    <source>
        <dbReference type="ARBA" id="ARBA00022679"/>
    </source>
</evidence>
<evidence type="ECO:0000313" key="6">
    <source>
        <dbReference type="Proteomes" id="UP000012046"/>
    </source>
</evidence>
<dbReference type="GO" id="GO:0004414">
    <property type="term" value="F:homoserine O-acetyltransferase activity"/>
    <property type="evidence" value="ECO:0007669"/>
    <property type="project" value="TreeGrafter"/>
</dbReference>
<keyword evidence="2" id="KW-0963">Cytoplasm</keyword>
<feature type="domain" description="AB hydrolase-1" evidence="4">
    <location>
        <begin position="160"/>
        <end position="381"/>
    </location>
</feature>
<accession>H3ZCZ8</accession>
<keyword evidence="2 5" id="KW-0012">Acyltransferase</keyword>
<reference evidence="5 6" key="1">
    <citation type="journal article" date="2012" name="J. Bacteriol.">
        <title>Genome Sequence of Extracellular-Protease-Producing Alishewanella jeotgali Isolated from Traditional Korean Fermented Seafood.</title>
        <authorList>
            <person name="Jung J."/>
            <person name="Chun J."/>
            <person name="Park W."/>
        </authorList>
    </citation>
    <scope>NUCLEOTIDE SEQUENCE [LARGE SCALE GENOMIC DNA]</scope>
    <source>
        <strain evidence="5 6">KCTC 22429</strain>
    </source>
</reference>
<dbReference type="Proteomes" id="UP000012046">
    <property type="component" value="Unassembled WGS sequence"/>
</dbReference>
<dbReference type="STRING" id="1129374.AJE_06106"/>
<dbReference type="InterPro" id="IPR000073">
    <property type="entry name" value="AB_hydrolase_1"/>
</dbReference>
<dbReference type="HAMAP" id="MF_00296">
    <property type="entry name" value="MetX_acyltransf"/>
    <property type="match status" value="1"/>
</dbReference>
<comment type="caution">
    <text evidence="5">The sequence shown here is derived from an EMBL/GenBank/DDBJ whole genome shotgun (WGS) entry which is preliminary data.</text>
</comment>
<comment type="subunit">
    <text evidence="2">Homodimer.</text>
</comment>
<feature type="active site" evidence="3">
    <location>
        <position position="380"/>
    </location>
</feature>
<dbReference type="RefSeq" id="WP_008950128.1">
    <property type="nucleotide sequence ID" value="NZ_AHTH01000012.1"/>
</dbReference>
<comment type="subcellular location">
    <subcellularLocation>
        <location evidence="2">Cytoplasm</location>
    </subcellularLocation>
</comment>
<gene>
    <name evidence="5" type="ORF">AJE_06106</name>
</gene>
<dbReference type="GO" id="GO:0009086">
    <property type="term" value="P:methionine biosynthetic process"/>
    <property type="evidence" value="ECO:0007669"/>
    <property type="project" value="TreeGrafter"/>
</dbReference>
<name>H3ZCZ8_9ALTE</name>
<feature type="active site" evidence="2 3">
    <location>
        <position position="348"/>
    </location>
</feature>
<dbReference type="InterPro" id="IPR008220">
    <property type="entry name" value="HAT_MetX-like"/>
</dbReference>
<comment type="similarity">
    <text evidence="2">Belongs to the AB hydrolase superfamily. MetX family.</text>
</comment>
<dbReference type="PIRSF" id="PIRSF000443">
    <property type="entry name" value="Homoser_Ac_trans"/>
    <property type="match status" value="1"/>
</dbReference>
<evidence type="ECO:0000259" key="4">
    <source>
        <dbReference type="Pfam" id="PF00561"/>
    </source>
</evidence>
<dbReference type="eggNOG" id="COG2021">
    <property type="taxonomic scope" value="Bacteria"/>
</dbReference>
<feature type="active site" description="Nucleophile" evidence="3">
    <location>
        <position position="186"/>
    </location>
</feature>
<evidence type="ECO:0000256" key="2">
    <source>
        <dbReference type="HAMAP-Rule" id="MF_00296"/>
    </source>
</evidence>
<dbReference type="Gene3D" id="1.10.1740.110">
    <property type="match status" value="1"/>
</dbReference>
<dbReference type="ESTHER" id="9alte-h3zcz8">
    <property type="family name" value="Homoserine_transacetylase"/>
</dbReference>
<dbReference type="PANTHER" id="PTHR32268:SF11">
    <property type="entry name" value="HOMOSERINE O-ACETYLTRANSFERASE"/>
    <property type="match status" value="1"/>
</dbReference>
<keyword evidence="6" id="KW-1185">Reference proteome</keyword>
<dbReference type="GO" id="GO:0005737">
    <property type="term" value="C:cytoplasm"/>
    <property type="evidence" value="ECO:0007669"/>
    <property type="project" value="UniProtKB-SubCell"/>
</dbReference>
<dbReference type="Gene3D" id="3.40.50.1820">
    <property type="entry name" value="alpha/beta hydrolase"/>
    <property type="match status" value="1"/>
</dbReference>
<proteinExistence type="inferred from homology"/>
<protein>
    <recommendedName>
        <fullName evidence="2">Probable acyltransferase</fullName>
        <ecNumber evidence="2">2.3.1.-</ecNumber>
    </recommendedName>
</protein>
<evidence type="ECO:0000256" key="3">
    <source>
        <dbReference type="PIRSR" id="PIRSR000443-1"/>
    </source>
</evidence>
<keyword evidence="2" id="KW-0028">Amino-acid biosynthesis</keyword>
<dbReference type="GO" id="GO:0009092">
    <property type="term" value="P:homoserine metabolic process"/>
    <property type="evidence" value="ECO:0007669"/>
    <property type="project" value="TreeGrafter"/>
</dbReference>
<dbReference type="InterPro" id="IPR029058">
    <property type="entry name" value="AB_hydrolase_fold"/>
</dbReference>
<evidence type="ECO:0000313" key="5">
    <source>
        <dbReference type="EMBL" id="EHR41587.1"/>
    </source>
</evidence>
<dbReference type="PANTHER" id="PTHR32268">
    <property type="entry name" value="HOMOSERINE O-ACETYLTRANSFERASE"/>
    <property type="match status" value="1"/>
</dbReference>
<keyword evidence="1 2" id="KW-0808">Transferase</keyword>
<dbReference type="EMBL" id="AHTH01000012">
    <property type="protein sequence ID" value="EHR41587.1"/>
    <property type="molecule type" value="Genomic_DNA"/>
</dbReference>
<dbReference type="SUPFAM" id="SSF53474">
    <property type="entry name" value="alpha/beta-Hydrolases"/>
    <property type="match status" value="1"/>
</dbReference>
<dbReference type="Pfam" id="PF00561">
    <property type="entry name" value="Abhydrolase_1"/>
    <property type="match status" value="1"/>
</dbReference>
<dbReference type="NCBIfam" id="NF005262">
    <property type="entry name" value="PRK06765.1"/>
    <property type="match status" value="1"/>
</dbReference>